<dbReference type="OrthoDB" id="9796381at2"/>
<proteinExistence type="predicted"/>
<dbReference type="EMBL" id="FPKR01000011">
    <property type="protein sequence ID" value="SFZ78146.1"/>
    <property type="molecule type" value="Genomic_DNA"/>
</dbReference>
<dbReference type="Gene3D" id="3.40.630.30">
    <property type="match status" value="1"/>
</dbReference>
<evidence type="ECO:0000313" key="5">
    <source>
        <dbReference type="Proteomes" id="UP000186513"/>
    </source>
</evidence>
<evidence type="ECO:0000259" key="3">
    <source>
        <dbReference type="PROSITE" id="PS51186"/>
    </source>
</evidence>
<dbReference type="GO" id="GO:0016747">
    <property type="term" value="F:acyltransferase activity, transferring groups other than amino-acyl groups"/>
    <property type="evidence" value="ECO:0007669"/>
    <property type="project" value="InterPro"/>
</dbReference>
<keyword evidence="5" id="KW-1185">Reference proteome</keyword>
<dbReference type="RefSeq" id="WP_072429311.1">
    <property type="nucleotide sequence ID" value="NZ_FPKR01000011.1"/>
</dbReference>
<dbReference type="AlphaFoldDB" id="A0A1K2HPG2"/>
<dbReference type="InterPro" id="IPR016181">
    <property type="entry name" value="Acyl_CoA_acyltransferase"/>
</dbReference>
<protein>
    <submittedName>
        <fullName evidence="4">Ribosomal protein S18 acetylase RimI</fullName>
    </submittedName>
</protein>
<organism evidence="4 5">
    <name type="scientific">Chitinimonas taiwanensis DSM 18899</name>
    <dbReference type="NCBI Taxonomy" id="1121279"/>
    <lineage>
        <taxon>Bacteria</taxon>
        <taxon>Pseudomonadati</taxon>
        <taxon>Pseudomonadota</taxon>
        <taxon>Betaproteobacteria</taxon>
        <taxon>Neisseriales</taxon>
        <taxon>Chitinibacteraceae</taxon>
        <taxon>Chitinimonas</taxon>
    </lineage>
</organism>
<evidence type="ECO:0000256" key="2">
    <source>
        <dbReference type="ARBA" id="ARBA00023315"/>
    </source>
</evidence>
<name>A0A1K2HPG2_9NEIS</name>
<reference evidence="4 5" key="1">
    <citation type="submission" date="2016-11" db="EMBL/GenBank/DDBJ databases">
        <authorList>
            <person name="Jaros S."/>
            <person name="Januszkiewicz K."/>
            <person name="Wedrychowicz H."/>
        </authorList>
    </citation>
    <scope>NUCLEOTIDE SEQUENCE [LARGE SCALE GENOMIC DNA]</scope>
    <source>
        <strain evidence="4 5">DSM 18899</strain>
    </source>
</reference>
<dbReference type="InterPro" id="IPR000182">
    <property type="entry name" value="GNAT_dom"/>
</dbReference>
<dbReference type="Pfam" id="PF00583">
    <property type="entry name" value="Acetyltransf_1"/>
    <property type="match status" value="1"/>
</dbReference>
<keyword evidence="4" id="KW-0687">Ribonucleoprotein</keyword>
<evidence type="ECO:0000256" key="1">
    <source>
        <dbReference type="ARBA" id="ARBA00022679"/>
    </source>
</evidence>
<dbReference type="CDD" id="cd04301">
    <property type="entry name" value="NAT_SF"/>
    <property type="match status" value="1"/>
</dbReference>
<sequence length="174" mass="19350">MRATASWRAPIYLRPWRHSDSSQALTELLHRAFAGLARKGLDCASGRQSAAQTAQRLQQGQALVAELDGRLIGTLSLYDSQPHSEAHSYRAPDVASIHQFAVDPAWQGQGVGEALLRLAERRARAQGKRRLALDTPQPARHLLAYYLRHGFQIEESLRFSGRSYHSVVLCKVLG</sequence>
<dbReference type="InterPro" id="IPR050832">
    <property type="entry name" value="Bact_Acetyltransf"/>
</dbReference>
<gene>
    <name evidence="4" type="ORF">SAMN02745887_02818</name>
</gene>
<keyword evidence="1" id="KW-0808">Transferase</keyword>
<dbReference type="STRING" id="1121279.SAMN02745887_02818"/>
<keyword evidence="4" id="KW-0689">Ribosomal protein</keyword>
<evidence type="ECO:0000313" key="4">
    <source>
        <dbReference type="EMBL" id="SFZ78146.1"/>
    </source>
</evidence>
<feature type="domain" description="N-acetyltransferase" evidence="3">
    <location>
        <begin position="11"/>
        <end position="174"/>
    </location>
</feature>
<dbReference type="PROSITE" id="PS51186">
    <property type="entry name" value="GNAT"/>
    <property type="match status" value="1"/>
</dbReference>
<accession>A0A1K2HPG2</accession>
<dbReference type="Proteomes" id="UP000186513">
    <property type="component" value="Unassembled WGS sequence"/>
</dbReference>
<keyword evidence="2" id="KW-0012">Acyltransferase</keyword>
<dbReference type="PANTHER" id="PTHR43877">
    <property type="entry name" value="AMINOALKYLPHOSPHONATE N-ACETYLTRANSFERASE-RELATED-RELATED"/>
    <property type="match status" value="1"/>
</dbReference>
<dbReference type="GO" id="GO:0005840">
    <property type="term" value="C:ribosome"/>
    <property type="evidence" value="ECO:0007669"/>
    <property type="project" value="UniProtKB-KW"/>
</dbReference>
<dbReference type="SUPFAM" id="SSF55729">
    <property type="entry name" value="Acyl-CoA N-acyltransferases (Nat)"/>
    <property type="match status" value="1"/>
</dbReference>